<dbReference type="SMART" id="SM00535">
    <property type="entry name" value="RIBOc"/>
    <property type="match status" value="1"/>
</dbReference>
<dbReference type="PROSITE" id="PS00517">
    <property type="entry name" value="RNASE_3_1"/>
    <property type="match status" value="1"/>
</dbReference>
<evidence type="ECO:0000256" key="9">
    <source>
        <dbReference type="HAMAP-Rule" id="MF_00104"/>
    </source>
</evidence>
<dbReference type="GO" id="GO:0006397">
    <property type="term" value="P:mRNA processing"/>
    <property type="evidence" value="ECO:0007669"/>
    <property type="project" value="UniProtKB-UniRule"/>
</dbReference>
<evidence type="ECO:0000259" key="12">
    <source>
        <dbReference type="PROSITE" id="PS50142"/>
    </source>
</evidence>
<feature type="compositionally biased region" description="Basic and acidic residues" evidence="10">
    <location>
        <begin position="209"/>
        <end position="219"/>
    </location>
</feature>
<dbReference type="GO" id="GO:0019843">
    <property type="term" value="F:rRNA binding"/>
    <property type="evidence" value="ECO:0007669"/>
    <property type="project" value="UniProtKB-KW"/>
</dbReference>
<dbReference type="Gene3D" id="3.30.160.20">
    <property type="match status" value="1"/>
</dbReference>
<dbReference type="PROSITE" id="PS50142">
    <property type="entry name" value="RNASE_3_2"/>
    <property type="match status" value="1"/>
</dbReference>
<dbReference type="AlphaFoldDB" id="A0A0G1EP37"/>
<name>A0A0G1EP37_9BACT</name>
<dbReference type="Proteomes" id="UP000033907">
    <property type="component" value="Unassembled WGS sequence"/>
</dbReference>
<keyword evidence="8 9" id="KW-0694">RNA-binding</keyword>
<sequence>MIQFSDFEKKIKVDFKDKKMLEQAFTHRSYINENPGVTFFHNERLEFLGDAVLELIVTDFLYNKYPHYTEGELTALRSALVNAVIISEVAGKMGMNDYLLLSKGEAKDNGKARQYILANTYEALIGAIYLDQDYEAADKFVAETLLPKTEEIVNKKLWRDAKSLVQEKAQEFVSVTPFYKVLHESGPDHDKHFTVGIYFGNDLIAEGKGKSKQEAEQKAAETALKARNWTD</sequence>
<dbReference type="NCBIfam" id="TIGR02191">
    <property type="entry name" value="RNaseIII"/>
    <property type="match status" value="1"/>
</dbReference>
<comment type="caution">
    <text evidence="13">The sequence shown here is derived from an EMBL/GenBank/DDBJ whole genome shotgun (WGS) entry which is preliminary data.</text>
</comment>
<dbReference type="Pfam" id="PF00035">
    <property type="entry name" value="dsrm"/>
    <property type="match status" value="1"/>
</dbReference>
<evidence type="ECO:0000256" key="8">
    <source>
        <dbReference type="ARBA" id="ARBA00022884"/>
    </source>
</evidence>
<dbReference type="PATRIC" id="fig|1618778.3.peg.190"/>
<dbReference type="SMART" id="SM00358">
    <property type="entry name" value="DSRM"/>
    <property type="match status" value="1"/>
</dbReference>
<dbReference type="InterPro" id="IPR036389">
    <property type="entry name" value="RNase_III_sf"/>
</dbReference>
<evidence type="ECO:0000256" key="6">
    <source>
        <dbReference type="ARBA" id="ARBA00022759"/>
    </source>
</evidence>
<reference evidence="13 14" key="1">
    <citation type="journal article" date="2015" name="Nature">
        <title>rRNA introns, odd ribosomes, and small enigmatic genomes across a large radiation of phyla.</title>
        <authorList>
            <person name="Brown C.T."/>
            <person name="Hug L.A."/>
            <person name="Thomas B.C."/>
            <person name="Sharon I."/>
            <person name="Castelle C.J."/>
            <person name="Singh A."/>
            <person name="Wilkins M.J."/>
            <person name="Williams K.H."/>
            <person name="Banfield J.F."/>
        </authorList>
    </citation>
    <scope>NUCLEOTIDE SEQUENCE [LARGE SCALE GENOMIC DNA]</scope>
</reference>
<dbReference type="GO" id="GO:0008033">
    <property type="term" value="P:tRNA processing"/>
    <property type="evidence" value="ECO:0007669"/>
    <property type="project" value="UniProtKB-KW"/>
</dbReference>
<evidence type="ECO:0000256" key="1">
    <source>
        <dbReference type="ARBA" id="ARBA00000109"/>
    </source>
</evidence>
<feature type="binding site" evidence="9">
    <location>
        <position position="122"/>
    </location>
    <ligand>
        <name>Mg(2+)</name>
        <dbReference type="ChEBI" id="CHEBI:18420"/>
    </ligand>
</feature>
<keyword evidence="4 9" id="KW-0507">mRNA processing</keyword>
<feature type="binding site" evidence="9">
    <location>
        <position position="46"/>
    </location>
    <ligand>
        <name>Mg(2+)</name>
        <dbReference type="ChEBI" id="CHEBI:18420"/>
    </ligand>
</feature>
<evidence type="ECO:0000256" key="3">
    <source>
        <dbReference type="ARBA" id="ARBA00022552"/>
    </source>
</evidence>
<dbReference type="GO" id="GO:0006364">
    <property type="term" value="P:rRNA processing"/>
    <property type="evidence" value="ECO:0007669"/>
    <property type="project" value="UniProtKB-UniRule"/>
</dbReference>
<comment type="catalytic activity">
    <reaction evidence="1 9">
        <text>Endonucleolytic cleavage to 5'-phosphomonoester.</text>
        <dbReference type="EC" id="3.1.26.3"/>
    </reaction>
</comment>
<protein>
    <recommendedName>
        <fullName evidence="9">Ribonuclease 3</fullName>
        <ecNumber evidence="9">3.1.26.3</ecNumber>
    </recommendedName>
    <alternativeName>
        <fullName evidence="9">Ribonuclease III</fullName>
        <shortName evidence="9">RNase III</shortName>
    </alternativeName>
</protein>
<feature type="active site" evidence="9">
    <location>
        <position position="50"/>
    </location>
</feature>
<dbReference type="GO" id="GO:0046872">
    <property type="term" value="F:metal ion binding"/>
    <property type="evidence" value="ECO:0007669"/>
    <property type="project" value="UniProtKB-KW"/>
</dbReference>
<feature type="binding site" evidence="9">
    <location>
        <position position="119"/>
    </location>
    <ligand>
        <name>Mg(2+)</name>
        <dbReference type="ChEBI" id="CHEBI:18420"/>
    </ligand>
</feature>
<evidence type="ECO:0000256" key="10">
    <source>
        <dbReference type="SAM" id="MobiDB-lite"/>
    </source>
</evidence>
<dbReference type="CDD" id="cd10845">
    <property type="entry name" value="DSRM_RNAse_III_family"/>
    <property type="match status" value="1"/>
</dbReference>
<dbReference type="PANTHER" id="PTHR11207">
    <property type="entry name" value="RIBONUCLEASE III"/>
    <property type="match status" value="1"/>
</dbReference>
<proteinExistence type="inferred from homology"/>
<dbReference type="EMBL" id="LCGH01000002">
    <property type="protein sequence ID" value="KKT11735.1"/>
    <property type="molecule type" value="Genomic_DNA"/>
</dbReference>
<dbReference type="EC" id="3.1.26.3" evidence="9"/>
<dbReference type="Gene3D" id="1.10.1520.10">
    <property type="entry name" value="Ribonuclease III domain"/>
    <property type="match status" value="1"/>
</dbReference>
<comment type="subcellular location">
    <subcellularLocation>
        <location evidence="9">Cytoplasm</location>
    </subcellularLocation>
</comment>
<dbReference type="SUPFAM" id="SSF69065">
    <property type="entry name" value="RNase III domain-like"/>
    <property type="match status" value="1"/>
</dbReference>
<keyword evidence="3 9" id="KW-0698">rRNA processing</keyword>
<evidence type="ECO:0000256" key="7">
    <source>
        <dbReference type="ARBA" id="ARBA00022801"/>
    </source>
</evidence>
<keyword evidence="6 9" id="KW-0255">Endonuclease</keyword>
<feature type="domain" description="RNase III" evidence="12">
    <location>
        <begin position="4"/>
        <end position="133"/>
    </location>
</feature>
<comment type="similarity">
    <text evidence="2">Belongs to the ribonuclease III family.</text>
</comment>
<keyword evidence="5 9" id="KW-0540">Nuclease</keyword>
<dbReference type="SUPFAM" id="SSF54768">
    <property type="entry name" value="dsRNA-binding domain-like"/>
    <property type="match status" value="1"/>
</dbReference>
<keyword evidence="7 9" id="KW-0378">Hydrolase</keyword>
<evidence type="ECO:0000256" key="4">
    <source>
        <dbReference type="ARBA" id="ARBA00022664"/>
    </source>
</evidence>
<keyword evidence="9" id="KW-0699">rRNA-binding</keyword>
<evidence type="ECO:0000259" key="11">
    <source>
        <dbReference type="PROSITE" id="PS50137"/>
    </source>
</evidence>
<comment type="cofactor">
    <cofactor evidence="9">
        <name>Mg(2+)</name>
        <dbReference type="ChEBI" id="CHEBI:18420"/>
    </cofactor>
</comment>
<keyword evidence="9" id="KW-0819">tRNA processing</keyword>
<evidence type="ECO:0000313" key="13">
    <source>
        <dbReference type="EMBL" id="KKT11735.1"/>
    </source>
</evidence>
<dbReference type="FunFam" id="1.10.1520.10:FF:000001">
    <property type="entry name" value="Ribonuclease 3"/>
    <property type="match status" value="1"/>
</dbReference>
<evidence type="ECO:0000313" key="14">
    <source>
        <dbReference type="Proteomes" id="UP000033907"/>
    </source>
</evidence>
<dbReference type="PANTHER" id="PTHR11207:SF0">
    <property type="entry name" value="RIBONUCLEASE 3"/>
    <property type="match status" value="1"/>
</dbReference>
<organism evidence="13 14">
    <name type="scientific">Candidatus Nomurabacteria bacterium GW2011_GWF2_43_24</name>
    <dbReference type="NCBI Taxonomy" id="1618778"/>
    <lineage>
        <taxon>Bacteria</taxon>
        <taxon>Candidatus Nomuraibacteriota</taxon>
    </lineage>
</organism>
<keyword evidence="9" id="KW-0479">Metal-binding</keyword>
<dbReference type="InterPro" id="IPR000999">
    <property type="entry name" value="RNase_III_dom"/>
</dbReference>
<dbReference type="GO" id="GO:0004525">
    <property type="term" value="F:ribonuclease III activity"/>
    <property type="evidence" value="ECO:0007669"/>
    <property type="project" value="UniProtKB-UniRule"/>
</dbReference>
<feature type="active site" evidence="9">
    <location>
        <position position="122"/>
    </location>
</feature>
<dbReference type="CDD" id="cd00593">
    <property type="entry name" value="RIBOc"/>
    <property type="match status" value="1"/>
</dbReference>
<accession>A0A0G1EP37</accession>
<gene>
    <name evidence="9" type="primary">rnc</name>
    <name evidence="13" type="ORF">UV91_C0002G0029</name>
</gene>
<dbReference type="InterPro" id="IPR014720">
    <property type="entry name" value="dsRBD_dom"/>
</dbReference>
<evidence type="ECO:0000256" key="5">
    <source>
        <dbReference type="ARBA" id="ARBA00022722"/>
    </source>
</evidence>
<keyword evidence="9" id="KW-0460">Magnesium</keyword>
<dbReference type="PROSITE" id="PS50137">
    <property type="entry name" value="DS_RBD"/>
    <property type="match status" value="1"/>
</dbReference>
<dbReference type="GO" id="GO:0003725">
    <property type="term" value="F:double-stranded RNA binding"/>
    <property type="evidence" value="ECO:0007669"/>
    <property type="project" value="TreeGrafter"/>
</dbReference>
<feature type="region of interest" description="Disordered" evidence="10">
    <location>
        <begin position="209"/>
        <end position="231"/>
    </location>
</feature>
<dbReference type="InterPro" id="IPR011907">
    <property type="entry name" value="RNase_III"/>
</dbReference>
<comment type="subunit">
    <text evidence="9">Homodimer.</text>
</comment>
<comment type="function">
    <text evidence="9">Digests double-stranded RNA. Involved in the processing of primary rRNA transcript to yield the immediate precursors to the large and small rRNAs (23S and 16S). Processes some mRNAs, and tRNAs when they are encoded in the rRNA operon. Processes pre-crRNA and tracrRNA of type II CRISPR loci if present in the organism.</text>
</comment>
<feature type="domain" description="DRBM" evidence="11">
    <location>
        <begin position="160"/>
        <end position="229"/>
    </location>
</feature>
<dbReference type="Pfam" id="PF14622">
    <property type="entry name" value="Ribonucleas_3_3"/>
    <property type="match status" value="1"/>
</dbReference>
<keyword evidence="9" id="KW-0963">Cytoplasm</keyword>
<evidence type="ECO:0000256" key="2">
    <source>
        <dbReference type="ARBA" id="ARBA00010183"/>
    </source>
</evidence>
<dbReference type="GO" id="GO:0010468">
    <property type="term" value="P:regulation of gene expression"/>
    <property type="evidence" value="ECO:0007669"/>
    <property type="project" value="TreeGrafter"/>
</dbReference>
<dbReference type="GO" id="GO:0005737">
    <property type="term" value="C:cytoplasm"/>
    <property type="evidence" value="ECO:0007669"/>
    <property type="project" value="UniProtKB-SubCell"/>
</dbReference>
<dbReference type="HAMAP" id="MF_00104">
    <property type="entry name" value="RNase_III"/>
    <property type="match status" value="1"/>
</dbReference>